<dbReference type="KEGG" id="bpb:bpr_I1006"/>
<dbReference type="GO" id="GO:0009976">
    <property type="term" value="F:tocopherol cyclase activity"/>
    <property type="evidence" value="ECO:0007669"/>
    <property type="project" value="InterPro"/>
</dbReference>
<evidence type="ECO:0000313" key="2">
    <source>
        <dbReference type="Proteomes" id="UP000001299"/>
    </source>
</evidence>
<dbReference type="eggNOG" id="ENOG502Z7JP">
    <property type="taxonomic scope" value="Bacteria"/>
</dbReference>
<gene>
    <name evidence="1" type="ordered locus">bpr_I1006</name>
</gene>
<name>E0S1S3_BUTPB</name>
<dbReference type="HOGENOM" id="CLU_044587_0_0_9"/>
<organism evidence="1 2">
    <name type="scientific">Butyrivibrio proteoclasticus (strain ATCC 51982 / DSM 14932 / B316)</name>
    <name type="common">Clostridium proteoclasticum</name>
    <dbReference type="NCBI Taxonomy" id="515622"/>
    <lineage>
        <taxon>Bacteria</taxon>
        <taxon>Bacillati</taxon>
        <taxon>Bacillota</taxon>
        <taxon>Clostridia</taxon>
        <taxon>Lachnospirales</taxon>
        <taxon>Lachnospiraceae</taxon>
        <taxon>Butyrivibrio</taxon>
    </lineage>
</organism>
<accession>E0S1S3</accession>
<dbReference type="InterPro" id="IPR025893">
    <property type="entry name" value="Tocopherol_cyclase"/>
</dbReference>
<proteinExistence type="predicted"/>
<keyword evidence="2" id="KW-1185">Reference proteome</keyword>
<dbReference type="EMBL" id="CP001810">
    <property type="protein sequence ID" value="ADL33748.1"/>
    <property type="molecule type" value="Genomic_DNA"/>
</dbReference>
<evidence type="ECO:0008006" key="3">
    <source>
        <dbReference type="Google" id="ProtNLM"/>
    </source>
</evidence>
<evidence type="ECO:0000313" key="1">
    <source>
        <dbReference type="EMBL" id="ADL33748.1"/>
    </source>
</evidence>
<dbReference type="RefSeq" id="WP_013280404.1">
    <property type="nucleotide sequence ID" value="NC_014387.1"/>
</dbReference>
<dbReference type="Pfam" id="PF14249">
    <property type="entry name" value="Tocopherol_cycl"/>
    <property type="match status" value="1"/>
</dbReference>
<protein>
    <recommendedName>
        <fullName evidence="3">Tocopherol cyclase</fullName>
    </recommendedName>
</protein>
<sequence length="380" mass="43697">MANISDKQRNHFMLRGPLSKRGYDWWWHSFTAEDEETGEEKPFFIEYFTCNPDLAEDEPILGQHPGRKKDGKKPSYLMVKAGWWGEDATQLHRFYPWKDVTLPYDTNLNLSAPECSLTETHMTGTVTVSKEEADSHPEYMSDSGSMIWDLSIDKKVAFNVGYGASKFFQRLNAFEMFWHAEGMKTEYSGMIICNGRRYIVKPKTCYGYADKNWGGDFTSPWVWLSSNNLTSLLTGKKLENSVFDIGGGRPKVLGVALNRKLLSDFWYEGKSYEFNFSKFWTFCRTKFECSETDTEVLWHVRQETTSAIMDTKISCQKKDMLFVNYEAPNGQKLHNRLFNGGNGVGIIELYRKKGGKTELIDRVEAKNIGCEFGEYGELGE</sequence>
<reference evidence="1 2" key="1">
    <citation type="journal article" date="2010" name="PLoS ONE">
        <title>The glycobiome of the rumen bacterium Butyrivibrio proteoclasticus B316(T) highlights adaptation to a polysaccharide-rich environment.</title>
        <authorList>
            <person name="Kelly W.J."/>
            <person name="Leahy S.C."/>
            <person name="Altermann E."/>
            <person name="Yeoman C.J."/>
            <person name="Dunne J.C."/>
            <person name="Kong Z."/>
            <person name="Pacheco D.M."/>
            <person name="Li D."/>
            <person name="Noel S.J."/>
            <person name="Moon C.D."/>
            <person name="Cookson A.L."/>
            <person name="Attwood G.T."/>
        </authorList>
    </citation>
    <scope>NUCLEOTIDE SEQUENCE [LARGE SCALE GENOMIC DNA]</scope>
    <source>
        <strain evidence="2">ATCC 51982 / DSM 14932 / B316</strain>
    </source>
</reference>
<dbReference type="STRING" id="515622.bpr_I1006"/>
<dbReference type="Proteomes" id="UP000001299">
    <property type="component" value="Chromosome 1"/>
</dbReference>
<dbReference type="AlphaFoldDB" id="E0S1S3"/>
<dbReference type="SUPFAM" id="SSF159245">
    <property type="entry name" value="AttH-like"/>
    <property type="match status" value="1"/>
</dbReference>